<feature type="non-terminal residue" evidence="3">
    <location>
        <position position="1"/>
    </location>
</feature>
<dbReference type="Proteomes" id="UP000031036">
    <property type="component" value="Unassembled WGS sequence"/>
</dbReference>
<dbReference type="OrthoDB" id="10458552at2759"/>
<keyword evidence="4" id="KW-1185">Reference proteome</keyword>
<reference evidence="3 4" key="1">
    <citation type="submission" date="2014-11" db="EMBL/GenBank/DDBJ databases">
        <title>Genetic blueprint of the zoonotic pathogen Toxocara canis.</title>
        <authorList>
            <person name="Zhu X.-Q."/>
            <person name="Korhonen P.K."/>
            <person name="Cai H."/>
            <person name="Young N.D."/>
            <person name="Nejsum P."/>
            <person name="von Samson-Himmelstjerna G."/>
            <person name="Boag P.R."/>
            <person name="Tan P."/>
            <person name="Li Q."/>
            <person name="Min J."/>
            <person name="Yang Y."/>
            <person name="Wang X."/>
            <person name="Fang X."/>
            <person name="Hall R.S."/>
            <person name="Hofmann A."/>
            <person name="Sternberg P.W."/>
            <person name="Jex A.R."/>
            <person name="Gasser R.B."/>
        </authorList>
    </citation>
    <scope>NUCLEOTIDE SEQUENCE [LARGE SCALE GENOMIC DNA]</scope>
    <source>
        <strain evidence="3">PN_DK_2014</strain>
    </source>
</reference>
<dbReference type="InterPro" id="IPR010480">
    <property type="entry name" value="Pepsin-I3"/>
</dbReference>
<evidence type="ECO:0000259" key="2">
    <source>
        <dbReference type="Pfam" id="PF06394"/>
    </source>
</evidence>
<evidence type="ECO:0000313" key="4">
    <source>
        <dbReference type="Proteomes" id="UP000031036"/>
    </source>
</evidence>
<dbReference type="InterPro" id="IPR038412">
    <property type="entry name" value="Pepsin-I3_sf"/>
</dbReference>
<name>A0A0B2VGY2_TOXCA</name>
<evidence type="ECO:0000256" key="1">
    <source>
        <dbReference type="SAM" id="MobiDB-lite"/>
    </source>
</evidence>
<evidence type="ECO:0000313" key="3">
    <source>
        <dbReference type="EMBL" id="KHN80798.1"/>
    </source>
</evidence>
<gene>
    <name evidence="3" type="ORF">Tcan_09853</name>
</gene>
<comment type="caution">
    <text evidence="3">The sequence shown here is derived from an EMBL/GenBank/DDBJ whole genome shotgun (WGS) entry which is preliminary data.</text>
</comment>
<feature type="compositionally biased region" description="Pro residues" evidence="1">
    <location>
        <begin position="148"/>
        <end position="161"/>
    </location>
</feature>
<feature type="domain" description="Pepsin inhibitor-3-like repeated" evidence="2">
    <location>
        <begin position="76"/>
        <end position="130"/>
    </location>
</feature>
<accession>A0A0B2VGY2</accession>
<dbReference type="Gene3D" id="3.30.1120.50">
    <property type="entry name" value="Pepsin inhibitor-3"/>
    <property type="match status" value="2"/>
</dbReference>
<dbReference type="Pfam" id="PF06394">
    <property type="entry name" value="Pepsin-I3"/>
    <property type="match status" value="1"/>
</dbReference>
<organism evidence="3 4">
    <name type="scientific">Toxocara canis</name>
    <name type="common">Canine roundworm</name>
    <dbReference type="NCBI Taxonomy" id="6265"/>
    <lineage>
        <taxon>Eukaryota</taxon>
        <taxon>Metazoa</taxon>
        <taxon>Ecdysozoa</taxon>
        <taxon>Nematoda</taxon>
        <taxon>Chromadorea</taxon>
        <taxon>Rhabditida</taxon>
        <taxon>Spirurina</taxon>
        <taxon>Ascaridomorpha</taxon>
        <taxon>Ascaridoidea</taxon>
        <taxon>Toxocaridae</taxon>
        <taxon>Toxocara</taxon>
    </lineage>
</organism>
<dbReference type="AlphaFoldDB" id="A0A0B2VGY2"/>
<dbReference type="SUPFAM" id="SSF55149">
    <property type="entry name" value="Pepsin inhibitor-3"/>
    <property type="match status" value="1"/>
</dbReference>
<feature type="region of interest" description="Disordered" evidence="1">
    <location>
        <begin position="127"/>
        <end position="161"/>
    </location>
</feature>
<proteinExistence type="predicted"/>
<dbReference type="EMBL" id="JPKZ01001678">
    <property type="protein sequence ID" value="KHN80798.1"/>
    <property type="molecule type" value="Genomic_DNA"/>
</dbReference>
<protein>
    <submittedName>
        <fullName evidence="3">Major pepsin inhibitor 3</fullName>
    </submittedName>
</protein>
<sequence length="161" mass="17803">FSLAFLYSIADAQFLYATSTGPFQCTVKDNQVFLADLPWKTLSGNDIQAGIDYQRRRDDCLKVKHDPTPACTNPPPFCESHGLKLYNFAGCSVLGNKLFKDQQYLRDLTAQDKEALKAFDAKVADYQKQQENAPLPPKPPVGFGILPPSGPRPPMPPNLCA</sequence>